<evidence type="ECO:0000313" key="2">
    <source>
        <dbReference type="WBParaSite" id="ACRNAN_scaffold16263.g26726.t1"/>
    </source>
</evidence>
<dbReference type="PANTHER" id="PTHR10963">
    <property type="entry name" value="GLYCOSYL HYDROLASE-RELATED"/>
    <property type="match status" value="1"/>
</dbReference>
<proteinExistence type="predicted"/>
<organism evidence="1 2">
    <name type="scientific">Acrobeloides nanus</name>
    <dbReference type="NCBI Taxonomy" id="290746"/>
    <lineage>
        <taxon>Eukaryota</taxon>
        <taxon>Metazoa</taxon>
        <taxon>Ecdysozoa</taxon>
        <taxon>Nematoda</taxon>
        <taxon>Chromadorea</taxon>
        <taxon>Rhabditida</taxon>
        <taxon>Tylenchina</taxon>
        <taxon>Cephalobomorpha</taxon>
        <taxon>Cephaloboidea</taxon>
        <taxon>Cephalobidae</taxon>
        <taxon>Acrobeloides</taxon>
    </lineage>
</organism>
<dbReference type="Proteomes" id="UP000887540">
    <property type="component" value="Unplaced"/>
</dbReference>
<dbReference type="InterPro" id="IPR050546">
    <property type="entry name" value="Glycosyl_Hydrlase_16"/>
</dbReference>
<dbReference type="AlphaFoldDB" id="A0A914CZZ7"/>
<name>A0A914CZZ7_9BILA</name>
<dbReference type="SUPFAM" id="SSF49899">
    <property type="entry name" value="Concanavalin A-like lectins/glucanases"/>
    <property type="match status" value="1"/>
</dbReference>
<dbReference type="GO" id="GO:0009251">
    <property type="term" value="P:glucan catabolic process"/>
    <property type="evidence" value="ECO:0007669"/>
    <property type="project" value="TreeGrafter"/>
</dbReference>
<reference evidence="2" key="1">
    <citation type="submission" date="2022-11" db="UniProtKB">
        <authorList>
            <consortium name="WormBaseParasite"/>
        </authorList>
    </citation>
    <scope>IDENTIFICATION</scope>
</reference>
<dbReference type="WBParaSite" id="ACRNAN_scaffold16263.g26726.t1">
    <property type="protein sequence ID" value="ACRNAN_scaffold16263.g26726.t1"/>
    <property type="gene ID" value="ACRNAN_scaffold16263.g26726"/>
</dbReference>
<protein>
    <submittedName>
        <fullName evidence="2">Glycoside hydrolase family 16 protein</fullName>
    </submittedName>
</protein>
<evidence type="ECO:0000313" key="1">
    <source>
        <dbReference type="Proteomes" id="UP000887540"/>
    </source>
</evidence>
<dbReference type="Gene3D" id="2.60.120.200">
    <property type="match status" value="1"/>
</dbReference>
<sequence>MPTGSTVWPAFWSTGPDWPNHDATDNKGCSVHTESGTFNTGFNKAGGGVFALQWDRERFIRVWNFVQPNIPTDIAQESPNPNPDNWGLPSAQYTLGPDCTPDHFSNQTMMFDIALCGSWVAENYPGGEAACENTVKFHPEEFTEAYWLINYLKVFCKPNEPCGFFEPQCEFGC</sequence>
<dbReference type="PANTHER" id="PTHR10963:SF24">
    <property type="entry name" value="GLYCOSIDASE C21B10.07-RELATED"/>
    <property type="match status" value="1"/>
</dbReference>
<keyword evidence="1" id="KW-1185">Reference proteome</keyword>
<dbReference type="InterPro" id="IPR013320">
    <property type="entry name" value="ConA-like_dom_sf"/>
</dbReference>
<dbReference type="Pfam" id="PF26113">
    <property type="entry name" value="GH16_XgeA"/>
    <property type="match status" value="1"/>
</dbReference>
<accession>A0A914CZZ7</accession>